<protein>
    <submittedName>
        <fullName evidence="1">Uncharacterized protein</fullName>
    </submittedName>
</protein>
<evidence type="ECO:0000313" key="2">
    <source>
        <dbReference type="Proteomes" id="UP000663722"/>
    </source>
</evidence>
<reference evidence="1" key="1">
    <citation type="journal article" date="2021" name="Microb. Physiol.">
        <title>Proteogenomic Insights into the Physiology of Marine, Sulfate-Reducing, Filamentous Desulfonema limicola and Desulfonema magnum.</title>
        <authorList>
            <person name="Schnaars V."/>
            <person name="Wohlbrand L."/>
            <person name="Scheve S."/>
            <person name="Hinrichs C."/>
            <person name="Reinhardt R."/>
            <person name="Rabus R."/>
        </authorList>
    </citation>
    <scope>NUCLEOTIDE SEQUENCE</scope>
    <source>
        <strain evidence="1">4be13</strain>
    </source>
</reference>
<dbReference type="EMBL" id="CP061800">
    <property type="protein sequence ID" value="QTA89235.1"/>
    <property type="molecule type" value="Genomic_DNA"/>
</dbReference>
<keyword evidence="2" id="KW-1185">Reference proteome</keyword>
<evidence type="ECO:0000313" key="1">
    <source>
        <dbReference type="EMBL" id="QTA89235.1"/>
    </source>
</evidence>
<dbReference type="AlphaFoldDB" id="A0A975GPW1"/>
<name>A0A975GPW1_9BACT</name>
<dbReference type="Proteomes" id="UP000663722">
    <property type="component" value="Chromosome"/>
</dbReference>
<dbReference type="KEGG" id="dmm:dnm_052850"/>
<sequence length="38" mass="4776">MDFFLSQAYELCRIHFLILSKYKTEYLSEYFIKFNLIF</sequence>
<gene>
    <name evidence="1" type="ORF">dnm_052850</name>
</gene>
<proteinExistence type="predicted"/>
<organism evidence="1 2">
    <name type="scientific">Desulfonema magnum</name>
    <dbReference type="NCBI Taxonomy" id="45655"/>
    <lineage>
        <taxon>Bacteria</taxon>
        <taxon>Pseudomonadati</taxon>
        <taxon>Thermodesulfobacteriota</taxon>
        <taxon>Desulfobacteria</taxon>
        <taxon>Desulfobacterales</taxon>
        <taxon>Desulfococcaceae</taxon>
        <taxon>Desulfonema</taxon>
    </lineage>
</organism>
<accession>A0A975GPW1</accession>